<evidence type="ECO:0000256" key="4">
    <source>
        <dbReference type="ARBA" id="ARBA00022432"/>
    </source>
</evidence>
<dbReference type="Pfam" id="PF03313">
    <property type="entry name" value="SDH_alpha"/>
    <property type="match status" value="1"/>
</dbReference>
<evidence type="ECO:0000256" key="9">
    <source>
        <dbReference type="ARBA" id="ARBA00023239"/>
    </source>
</evidence>
<comment type="cofactor">
    <cofactor evidence="1 11">
        <name>[4Fe-4S] cluster</name>
        <dbReference type="ChEBI" id="CHEBI:49883"/>
    </cofactor>
</comment>
<name>A0ABS2GIP4_9FIRM</name>
<keyword evidence="5 11" id="KW-0004">4Fe-4S</keyword>
<evidence type="ECO:0000256" key="10">
    <source>
        <dbReference type="ARBA" id="ARBA00049406"/>
    </source>
</evidence>
<evidence type="ECO:0000256" key="2">
    <source>
        <dbReference type="ARBA" id="ARBA00004742"/>
    </source>
</evidence>
<organism evidence="13 14">
    <name type="scientific">Hydrogenoanaerobacterium saccharovorans</name>
    <dbReference type="NCBI Taxonomy" id="474960"/>
    <lineage>
        <taxon>Bacteria</taxon>
        <taxon>Bacillati</taxon>
        <taxon>Bacillota</taxon>
        <taxon>Clostridia</taxon>
        <taxon>Eubacteriales</taxon>
        <taxon>Oscillospiraceae</taxon>
        <taxon>Hydrogenoanaerobacterium</taxon>
    </lineage>
</organism>
<evidence type="ECO:0000313" key="13">
    <source>
        <dbReference type="EMBL" id="MBM6922347.1"/>
    </source>
</evidence>
<dbReference type="RefSeq" id="WP_191392342.1">
    <property type="nucleotide sequence ID" value="NZ_JACSNR010000001.1"/>
</dbReference>
<evidence type="ECO:0000256" key="7">
    <source>
        <dbReference type="ARBA" id="ARBA00023004"/>
    </source>
</evidence>
<reference evidence="13 14" key="1">
    <citation type="journal article" date="2021" name="Sci. Rep.">
        <title>The distribution of antibiotic resistance genes in chicken gut microbiota commensals.</title>
        <authorList>
            <person name="Juricova H."/>
            <person name="Matiasovicova J."/>
            <person name="Kubasova T."/>
            <person name="Cejkova D."/>
            <person name="Rychlik I."/>
        </authorList>
    </citation>
    <scope>NUCLEOTIDE SEQUENCE [LARGE SCALE GENOMIC DNA]</scope>
    <source>
        <strain evidence="13 14">An564</strain>
    </source>
</reference>
<protein>
    <recommendedName>
        <fullName evidence="11">L-serine dehydratase</fullName>
        <ecNumber evidence="11">4.3.1.17</ecNumber>
    </recommendedName>
</protein>
<sequence length="291" mass="29768">MDFSSAAELLKICQASGIPISQAMIDRETLYLGADTVTTYSRMEHSYEIMKNAVHSAVTEDIRSIGGLIGGEAKKMDAYRASTEKPLCGSVISKAIGYAMGVLEVNASMGLIVAAPTAGSSGVIPGVFVALQEEYGFTDDQMVRALFNAGAIGYLITRNATVAGAEGGCQAEVGAASAMAASAAVELMGGTPEQCMSAAGTAITNILGLVCDPIAGLVEAPCQKRNAMGASNAIVAAQITLAGVGNLLPLDEVIDVMYSVGRSIPFELRETALGGVAGSPTGCRLSKQIFG</sequence>
<keyword evidence="7 11" id="KW-0408">Iron</keyword>
<feature type="domain" description="Serine dehydratase-like alpha subunit" evidence="12">
    <location>
        <begin position="17"/>
        <end position="277"/>
    </location>
</feature>
<evidence type="ECO:0000256" key="3">
    <source>
        <dbReference type="ARBA" id="ARBA00008636"/>
    </source>
</evidence>
<comment type="catalytic activity">
    <reaction evidence="10 11">
        <text>L-serine = pyruvate + NH4(+)</text>
        <dbReference type="Rhea" id="RHEA:19169"/>
        <dbReference type="ChEBI" id="CHEBI:15361"/>
        <dbReference type="ChEBI" id="CHEBI:28938"/>
        <dbReference type="ChEBI" id="CHEBI:33384"/>
        <dbReference type="EC" id="4.3.1.17"/>
    </reaction>
</comment>
<keyword evidence="9 11" id="KW-0456">Lyase</keyword>
<evidence type="ECO:0000256" key="5">
    <source>
        <dbReference type="ARBA" id="ARBA00022485"/>
    </source>
</evidence>
<keyword evidence="6 11" id="KW-0479">Metal-binding</keyword>
<dbReference type="EC" id="4.3.1.17" evidence="11"/>
<dbReference type="NCBIfam" id="TIGR00718">
    <property type="entry name" value="sda_alpha"/>
    <property type="match status" value="1"/>
</dbReference>
<keyword evidence="14" id="KW-1185">Reference proteome</keyword>
<accession>A0ABS2GIP4</accession>
<dbReference type="EMBL" id="JACSNR010000001">
    <property type="protein sequence ID" value="MBM6922347.1"/>
    <property type="molecule type" value="Genomic_DNA"/>
</dbReference>
<evidence type="ECO:0000256" key="6">
    <source>
        <dbReference type="ARBA" id="ARBA00022723"/>
    </source>
</evidence>
<comment type="pathway">
    <text evidence="2">Carbohydrate biosynthesis; gluconeogenesis.</text>
</comment>
<dbReference type="InterPro" id="IPR004642">
    <property type="entry name" value="Ser_deHydtase_asu"/>
</dbReference>
<gene>
    <name evidence="13" type="primary">sdaAA</name>
    <name evidence="13" type="ORF">H9X81_01385</name>
</gene>
<evidence type="ECO:0000313" key="14">
    <source>
        <dbReference type="Proteomes" id="UP000724149"/>
    </source>
</evidence>
<dbReference type="InterPro" id="IPR051318">
    <property type="entry name" value="Fe-S_L-Ser"/>
</dbReference>
<evidence type="ECO:0000256" key="11">
    <source>
        <dbReference type="RuleBase" id="RU366059"/>
    </source>
</evidence>
<dbReference type="PANTHER" id="PTHR30182">
    <property type="entry name" value="L-SERINE DEHYDRATASE"/>
    <property type="match status" value="1"/>
</dbReference>
<evidence type="ECO:0000259" key="12">
    <source>
        <dbReference type="Pfam" id="PF03313"/>
    </source>
</evidence>
<dbReference type="GO" id="GO:0003941">
    <property type="term" value="F:L-serine ammonia-lyase activity"/>
    <property type="evidence" value="ECO:0007669"/>
    <property type="project" value="UniProtKB-EC"/>
</dbReference>
<evidence type="ECO:0000256" key="1">
    <source>
        <dbReference type="ARBA" id="ARBA00001966"/>
    </source>
</evidence>
<dbReference type="InterPro" id="IPR005130">
    <property type="entry name" value="Ser_deHydtase-like_asu"/>
</dbReference>
<dbReference type="PANTHER" id="PTHR30182:SF1">
    <property type="entry name" value="L-SERINE DEHYDRATASE 1"/>
    <property type="match status" value="1"/>
</dbReference>
<comment type="similarity">
    <text evidence="3 11">Belongs to the iron-sulfur dependent L-serine dehydratase family.</text>
</comment>
<proteinExistence type="inferred from homology"/>
<dbReference type="Proteomes" id="UP000724149">
    <property type="component" value="Unassembled WGS sequence"/>
</dbReference>
<keyword evidence="4 11" id="KW-0312">Gluconeogenesis</keyword>
<evidence type="ECO:0000256" key="8">
    <source>
        <dbReference type="ARBA" id="ARBA00023014"/>
    </source>
</evidence>
<keyword evidence="8 11" id="KW-0411">Iron-sulfur</keyword>
<comment type="caution">
    <text evidence="13">The sequence shown here is derived from an EMBL/GenBank/DDBJ whole genome shotgun (WGS) entry which is preliminary data.</text>
</comment>